<dbReference type="GO" id="GO:0005506">
    <property type="term" value="F:iron ion binding"/>
    <property type="evidence" value="ECO:0007669"/>
    <property type="project" value="InterPro"/>
</dbReference>
<evidence type="ECO:0000256" key="7">
    <source>
        <dbReference type="ARBA" id="ARBA00023004"/>
    </source>
</evidence>
<dbReference type="GO" id="GO:0009055">
    <property type="term" value="F:electron transfer activity"/>
    <property type="evidence" value="ECO:0007669"/>
    <property type="project" value="InterPro"/>
</dbReference>
<feature type="domain" description="Cytochrome c" evidence="8">
    <location>
        <begin position="118"/>
        <end position="205"/>
    </location>
</feature>
<dbReference type="InterPro" id="IPR009056">
    <property type="entry name" value="Cyt_c-like_dom"/>
</dbReference>
<sequence>MNNQSLKHLATLAITLLSLLGSSIAFSSDIEGDIETGRSKAVVCNHCHKDNNDSSIPKIAGQHENYLVKQMLAYRDGQRKDEIMETIISRLKHQDDIYDLAAYFSSLPVALNTDLAKKQNPLGHEVFNDKVHCYQCHGVKGDGNPLAEPIIPSIAGQNKDYIIKRLMEFQSQNAHQSQSNPMSEVAKQLDIVDIFSVSEYVSGMQPEAP</sequence>
<protein>
    <recommendedName>
        <fullName evidence="8">Cytochrome c domain-containing protein</fullName>
    </recommendedName>
</protein>
<dbReference type="PANTHER" id="PTHR33751:SF9">
    <property type="entry name" value="CYTOCHROME C4"/>
    <property type="match status" value="1"/>
</dbReference>
<dbReference type="Gene3D" id="1.10.760.10">
    <property type="entry name" value="Cytochrome c-like domain"/>
    <property type="match status" value="2"/>
</dbReference>
<organism evidence="9">
    <name type="scientific">hydrothermal vent metagenome</name>
    <dbReference type="NCBI Taxonomy" id="652676"/>
    <lineage>
        <taxon>unclassified sequences</taxon>
        <taxon>metagenomes</taxon>
        <taxon>ecological metagenomes</taxon>
    </lineage>
</organism>
<evidence type="ECO:0000256" key="6">
    <source>
        <dbReference type="ARBA" id="ARBA00022982"/>
    </source>
</evidence>
<dbReference type="InterPro" id="IPR024167">
    <property type="entry name" value="Cytochrome_c4-like"/>
</dbReference>
<evidence type="ECO:0000259" key="8">
    <source>
        <dbReference type="PROSITE" id="PS51007"/>
    </source>
</evidence>
<dbReference type="EMBL" id="UOFP01000245">
    <property type="protein sequence ID" value="VAW88981.1"/>
    <property type="molecule type" value="Genomic_DNA"/>
</dbReference>
<dbReference type="SUPFAM" id="SSF46626">
    <property type="entry name" value="Cytochrome c"/>
    <property type="match status" value="2"/>
</dbReference>
<keyword evidence="5" id="KW-0574">Periplasm</keyword>
<dbReference type="PIRSF" id="PIRSF000005">
    <property type="entry name" value="Cytochrome_c4"/>
    <property type="match status" value="1"/>
</dbReference>
<evidence type="ECO:0000256" key="5">
    <source>
        <dbReference type="ARBA" id="ARBA00022764"/>
    </source>
</evidence>
<accession>A0A3B0ZBQ0</accession>
<dbReference type="GO" id="GO:0042597">
    <property type="term" value="C:periplasmic space"/>
    <property type="evidence" value="ECO:0007669"/>
    <property type="project" value="UniProtKB-SubCell"/>
</dbReference>
<dbReference type="GO" id="GO:0020037">
    <property type="term" value="F:heme binding"/>
    <property type="evidence" value="ECO:0007669"/>
    <property type="project" value="InterPro"/>
</dbReference>
<evidence type="ECO:0000256" key="1">
    <source>
        <dbReference type="ARBA" id="ARBA00004418"/>
    </source>
</evidence>
<keyword evidence="3" id="KW-0349">Heme</keyword>
<evidence type="ECO:0000256" key="2">
    <source>
        <dbReference type="ARBA" id="ARBA00022448"/>
    </source>
</evidence>
<keyword evidence="6" id="KW-0249">Electron transport</keyword>
<dbReference type="PANTHER" id="PTHR33751">
    <property type="entry name" value="CBB3-TYPE CYTOCHROME C OXIDASE SUBUNIT FIXP"/>
    <property type="match status" value="1"/>
</dbReference>
<dbReference type="PROSITE" id="PS51007">
    <property type="entry name" value="CYTC"/>
    <property type="match status" value="2"/>
</dbReference>
<keyword evidence="4" id="KW-0479">Metal-binding</keyword>
<keyword evidence="2" id="KW-0813">Transport</keyword>
<dbReference type="AlphaFoldDB" id="A0A3B0ZBQ0"/>
<dbReference type="InterPro" id="IPR036909">
    <property type="entry name" value="Cyt_c-like_dom_sf"/>
</dbReference>
<gene>
    <name evidence="9" type="ORF">MNBD_GAMMA18-2177</name>
</gene>
<comment type="subcellular location">
    <subcellularLocation>
        <location evidence="1">Periplasm</location>
    </subcellularLocation>
</comment>
<proteinExistence type="predicted"/>
<evidence type="ECO:0000256" key="3">
    <source>
        <dbReference type="ARBA" id="ARBA00022617"/>
    </source>
</evidence>
<evidence type="ECO:0000313" key="9">
    <source>
        <dbReference type="EMBL" id="VAW88981.1"/>
    </source>
</evidence>
<dbReference type="InterPro" id="IPR050597">
    <property type="entry name" value="Cytochrome_c_Oxidase_Subunit"/>
</dbReference>
<dbReference type="Pfam" id="PF00034">
    <property type="entry name" value="Cytochrom_C"/>
    <property type="match status" value="1"/>
</dbReference>
<name>A0A3B0ZBQ0_9ZZZZ</name>
<keyword evidence="7" id="KW-0408">Iron</keyword>
<feature type="domain" description="Cytochrome c" evidence="8">
    <location>
        <begin position="32"/>
        <end position="108"/>
    </location>
</feature>
<evidence type="ECO:0000256" key="4">
    <source>
        <dbReference type="ARBA" id="ARBA00022723"/>
    </source>
</evidence>
<reference evidence="9" key="1">
    <citation type="submission" date="2018-06" db="EMBL/GenBank/DDBJ databases">
        <authorList>
            <person name="Zhirakovskaya E."/>
        </authorList>
    </citation>
    <scope>NUCLEOTIDE SEQUENCE</scope>
</reference>